<dbReference type="SMART" id="SM00318">
    <property type="entry name" value="SNc"/>
    <property type="match status" value="4"/>
</dbReference>
<evidence type="ECO:0000256" key="5">
    <source>
        <dbReference type="ARBA" id="ARBA00022737"/>
    </source>
</evidence>
<feature type="domain" description="TNase-like" evidence="9">
    <location>
        <begin position="341"/>
        <end position="478"/>
    </location>
</feature>
<proteinExistence type="predicted"/>
<dbReference type="Pfam" id="PF00567">
    <property type="entry name" value="TUDOR"/>
    <property type="match status" value="1"/>
</dbReference>
<feature type="domain" description="TNase-like" evidence="9">
    <location>
        <begin position="188"/>
        <end position="331"/>
    </location>
</feature>
<feature type="domain" description="Tudor" evidence="8">
    <location>
        <begin position="721"/>
        <end position="781"/>
    </location>
</feature>
<dbReference type="InterPro" id="IPR002999">
    <property type="entry name" value="Tudor"/>
</dbReference>
<comment type="caution">
    <text evidence="10">The sequence shown here is derived from an EMBL/GenBank/DDBJ whole genome shotgun (WGS) entry which is preliminary data.</text>
</comment>
<dbReference type="Gene3D" id="2.30.30.140">
    <property type="match status" value="1"/>
</dbReference>
<evidence type="ECO:0000256" key="1">
    <source>
        <dbReference type="ARBA" id="ARBA00004496"/>
    </source>
</evidence>
<dbReference type="PROSITE" id="PS50304">
    <property type="entry name" value="TUDOR"/>
    <property type="match status" value="1"/>
</dbReference>
<dbReference type="InterPro" id="IPR016685">
    <property type="entry name" value="Silence_cplx_Nase-comp_TudorSN"/>
</dbReference>
<evidence type="ECO:0000259" key="9">
    <source>
        <dbReference type="PROSITE" id="PS50830"/>
    </source>
</evidence>
<feature type="region of interest" description="Disordered" evidence="7">
    <location>
        <begin position="635"/>
        <end position="669"/>
    </location>
</feature>
<accession>A0ABR1XIS6</accession>
<dbReference type="SMART" id="SM00333">
    <property type="entry name" value="TUDOR"/>
    <property type="match status" value="1"/>
</dbReference>
<feature type="domain" description="TNase-like" evidence="9">
    <location>
        <begin position="507"/>
        <end position="640"/>
    </location>
</feature>
<dbReference type="SUPFAM" id="SSF63748">
    <property type="entry name" value="Tudor/PWWP/MBT"/>
    <property type="match status" value="1"/>
</dbReference>
<keyword evidence="11" id="KW-1185">Reference proteome</keyword>
<evidence type="ECO:0000313" key="10">
    <source>
        <dbReference type="EMBL" id="KAK8156028.1"/>
    </source>
</evidence>
<keyword evidence="5" id="KW-0677">Repeat</keyword>
<evidence type="ECO:0000256" key="2">
    <source>
        <dbReference type="ARBA" id="ARBA00013404"/>
    </source>
</evidence>
<dbReference type="InterPro" id="IPR035437">
    <property type="entry name" value="SNase_OB-fold_sf"/>
</dbReference>
<dbReference type="CDD" id="cd00175">
    <property type="entry name" value="SNc"/>
    <property type="match status" value="3"/>
</dbReference>
<dbReference type="InterPro" id="IPR016071">
    <property type="entry name" value="Staphylococal_nuclease_OB-fold"/>
</dbReference>
<dbReference type="PANTHER" id="PTHR12302:SF2">
    <property type="entry name" value="STAPHYLOCOCCAL NUCLEASE DOMAIN-CONTAINING PROTEIN 1"/>
    <property type="match status" value="1"/>
</dbReference>
<evidence type="ECO:0000256" key="7">
    <source>
        <dbReference type="SAM" id="MobiDB-lite"/>
    </source>
</evidence>
<dbReference type="PANTHER" id="PTHR12302">
    <property type="entry name" value="EBNA2 BINDING PROTEIN P100"/>
    <property type="match status" value="1"/>
</dbReference>
<feature type="domain" description="TNase-like" evidence="9">
    <location>
        <begin position="2"/>
        <end position="164"/>
    </location>
</feature>
<sequence length="983" mass="109478">MALFQAMVKSVLSGDTVVLHNINNPKQERVLSLAFVSAPRLRREGDEFSTPPACLLNISGHHAYTPGTQPFAFESRDFLRNILVGKVVQFRVLYTVPTGAKRDYGIITLPGGLTLPDTAVAEGWVKLRGDADRKDDSEASTMILQRLEVLEARARADSKGLWAEAGGHLDSAYELPDPKTFVEQNRGVELNAIVEKVLSGDRLITRLLLSPSKHVQTMVLVAGIRAPSTKRVNPSDGKEQPAEPFGDEAQQFIETRLLQRNIKFSPLGLNPQNQLIGTVAHPLRGNVAPYLLESGLARCMDQHSTLLGGEMGKLRQAERKAKEQRLGVFQGHVSTARPSAGEVEAVVSRVQSADTLYLRNKAGLEKRINLSSVRQPKTTDPKQAPWQVEAKEFLRKRLIGKHVKVVIDGKRPPQDGFDEREMATVTHNGKNVALLLVENGYGSVIRHRADDADRSSVYDDLLLAEDQAQKEQKGIWSSKSPSTKPFVDYSESLEKAKRQLTLLSRQKKVPAIVDFVKSGSRFTVLVPRENAKLTFVLSGIRAPKSARNPNEKSEPFGQEAHDFANKRCLQRDVEIDVEDCDKVGGFIGTLYVNRESFAKLLVEEGLASVHAYSAEKSGNAKELFVAEQKAKEARKGMWHSWDPSQDVEEDESPAQTSNGTNGDAAAAERRKDYRDVMVTHVEENGRLKLQEIGSGTAELTNLMERFRNFHLDRSNDKPLSQFKVGDFVSARFSEDNDWYRARIRRHDRENKKVEVVYVDYGNSETLPYSSLRPLDAKFSTSSLRPQATEAVLSFVQFPSEATPDYLRDAVAFVGELTNGVQLVANIDNVVDGAWHVTLFYPESESKDHSINAEVIGEGLARVPLKLRPWERAATDVLPALKAREDEAKAERRGRRGAGVKVGSALYLSVDEAVWWIRGALFVAMSCVMYQEEEVLHVGSTGTHARAYTWRLDELTLLLSFVFFYPSSRGRGHAILCKLSESYL</sequence>
<dbReference type="Gene3D" id="2.40.50.90">
    <property type="match status" value="5"/>
</dbReference>
<evidence type="ECO:0000256" key="6">
    <source>
        <dbReference type="PIRNR" id="PIRNR017179"/>
    </source>
</evidence>
<keyword evidence="4 6" id="KW-0963">Cytoplasm</keyword>
<evidence type="ECO:0000256" key="3">
    <source>
        <dbReference type="ARBA" id="ARBA00014651"/>
    </source>
</evidence>
<evidence type="ECO:0000256" key="4">
    <source>
        <dbReference type="ARBA" id="ARBA00022490"/>
    </source>
</evidence>
<reference evidence="10 11" key="1">
    <citation type="journal article" date="2022" name="G3 (Bethesda)">
        <title>Enemy or ally: a genomic approach to elucidate the lifestyle of Phyllosticta citrichinaensis.</title>
        <authorList>
            <person name="Buijs V.A."/>
            <person name="Groenewald J.Z."/>
            <person name="Haridas S."/>
            <person name="LaButti K.M."/>
            <person name="Lipzen A."/>
            <person name="Martin F.M."/>
            <person name="Barry K."/>
            <person name="Grigoriev I.V."/>
            <person name="Crous P.W."/>
            <person name="Seidl M.F."/>
        </authorList>
    </citation>
    <scope>NUCLEOTIDE SEQUENCE [LARGE SCALE GENOMIC DNA]</scope>
    <source>
        <strain evidence="10 11">CBS 129764</strain>
    </source>
</reference>
<dbReference type="Pfam" id="PF00565">
    <property type="entry name" value="SNase"/>
    <property type="match status" value="3"/>
</dbReference>
<dbReference type="PROSITE" id="PS50830">
    <property type="entry name" value="TNASE_3"/>
    <property type="match status" value="4"/>
</dbReference>
<dbReference type="EMBL" id="JBBWUH010000010">
    <property type="protein sequence ID" value="KAK8156028.1"/>
    <property type="molecule type" value="Genomic_DNA"/>
</dbReference>
<dbReference type="PIRSF" id="PIRSF017179">
    <property type="entry name" value="RISC-Tudor-SN"/>
    <property type="match status" value="1"/>
</dbReference>
<dbReference type="Proteomes" id="UP001456524">
    <property type="component" value="Unassembled WGS sequence"/>
</dbReference>
<evidence type="ECO:0000313" key="11">
    <source>
        <dbReference type="Proteomes" id="UP001456524"/>
    </source>
</evidence>
<protein>
    <recommendedName>
        <fullName evidence="2">Probable endonuclease LCL3</fullName>
    </recommendedName>
    <alternativeName>
        <fullName evidence="3">Probable endonuclease lcl3</fullName>
    </alternativeName>
</protein>
<gene>
    <name evidence="10" type="ORF">IWX90DRAFT_418446</name>
</gene>
<comment type="subcellular location">
    <subcellularLocation>
        <location evidence="1 6">Cytoplasm</location>
    </subcellularLocation>
</comment>
<name>A0ABR1XIS6_9PEZI</name>
<evidence type="ECO:0000259" key="8">
    <source>
        <dbReference type="PROSITE" id="PS50304"/>
    </source>
</evidence>
<dbReference type="SUPFAM" id="SSF50199">
    <property type="entry name" value="Staphylococcal nuclease"/>
    <property type="match status" value="5"/>
</dbReference>
<organism evidence="10 11">
    <name type="scientific">Phyllosticta citrichinensis</name>
    <dbReference type="NCBI Taxonomy" id="1130410"/>
    <lineage>
        <taxon>Eukaryota</taxon>
        <taxon>Fungi</taxon>
        <taxon>Dikarya</taxon>
        <taxon>Ascomycota</taxon>
        <taxon>Pezizomycotina</taxon>
        <taxon>Dothideomycetes</taxon>
        <taxon>Dothideomycetes incertae sedis</taxon>
        <taxon>Botryosphaeriales</taxon>
        <taxon>Phyllostictaceae</taxon>
        <taxon>Phyllosticta</taxon>
    </lineage>
</organism>